<dbReference type="PROSITE" id="PS51635">
    <property type="entry name" value="PNPLA"/>
    <property type="match status" value="1"/>
</dbReference>
<feature type="active site" description="Nucleophile" evidence="2">
    <location>
        <position position="111"/>
    </location>
</feature>
<comment type="caution">
    <text evidence="2">Lacks conserved residue(s) required for the propagation of feature annotation.</text>
</comment>
<dbReference type="SUPFAM" id="SSF52151">
    <property type="entry name" value="FabD/lysophospholipase-like"/>
    <property type="match status" value="1"/>
</dbReference>
<dbReference type="AlphaFoldDB" id="E1Z4W8"/>
<dbReference type="GeneID" id="17358786"/>
<accession>E1Z4W8</accession>
<dbReference type="GO" id="GO:0005737">
    <property type="term" value="C:cytoplasm"/>
    <property type="evidence" value="ECO:0007669"/>
    <property type="project" value="TreeGrafter"/>
</dbReference>
<evidence type="ECO:0000259" key="5">
    <source>
        <dbReference type="PROSITE" id="PS51635"/>
    </source>
</evidence>
<evidence type="ECO:0000313" key="6">
    <source>
        <dbReference type="EMBL" id="EFN59130.1"/>
    </source>
</evidence>
<dbReference type="Proteomes" id="UP000008141">
    <property type="component" value="Unassembled WGS sequence"/>
</dbReference>
<evidence type="ECO:0000256" key="1">
    <source>
        <dbReference type="ARBA" id="ARBA00023098"/>
    </source>
</evidence>
<dbReference type="RefSeq" id="XP_005851232.1">
    <property type="nucleotide sequence ID" value="XM_005851170.1"/>
</dbReference>
<dbReference type="InterPro" id="IPR002641">
    <property type="entry name" value="PNPLA_dom"/>
</dbReference>
<dbReference type="EMBL" id="GL433836">
    <property type="protein sequence ID" value="EFN59130.1"/>
    <property type="molecule type" value="Genomic_DNA"/>
</dbReference>
<feature type="active site" description="Proton acceptor" evidence="2">
    <location>
        <position position="230"/>
    </location>
</feature>
<dbReference type="InterPro" id="IPR016035">
    <property type="entry name" value="Acyl_Trfase/lysoPLipase"/>
</dbReference>
<name>E1Z4W8_CHLVA</name>
<keyword evidence="7" id="KW-1185">Reference proteome</keyword>
<dbReference type="InParanoid" id="E1Z4W8"/>
<evidence type="ECO:0000256" key="2">
    <source>
        <dbReference type="PROSITE-ProRule" id="PRU01161"/>
    </source>
</evidence>
<dbReference type="GO" id="GO:0005811">
    <property type="term" value="C:lipid droplet"/>
    <property type="evidence" value="ECO:0007669"/>
    <property type="project" value="TreeGrafter"/>
</dbReference>
<comment type="domain">
    <text evidence="3">The nitrogen atoms of the two glycine residues in the GGXR motif define the oxyanion hole, and stabilize the oxyanion that forms during the nucleophilic attack by the catalytic serine during substrate cleavage.</text>
</comment>
<dbReference type="OMA" id="IWERPLG"/>
<comment type="function">
    <text evidence="3">Lipolytic acyl hydrolase (LAH).</text>
</comment>
<evidence type="ECO:0000256" key="3">
    <source>
        <dbReference type="RuleBase" id="RU361262"/>
    </source>
</evidence>
<dbReference type="PANTHER" id="PTHR12406:SF45">
    <property type="entry name" value="PATATIN"/>
    <property type="match status" value="1"/>
</dbReference>
<dbReference type="OrthoDB" id="197155at2759"/>
<gene>
    <name evidence="6" type="ORF">CHLNCDRAFT_137944</name>
</gene>
<dbReference type="EC" id="3.1.1.-" evidence="3"/>
<dbReference type="Gene3D" id="3.40.1090.10">
    <property type="entry name" value="Cytosolic phospholipase A2 catalytic domain"/>
    <property type="match status" value="2"/>
</dbReference>
<dbReference type="eggNOG" id="KOG3773">
    <property type="taxonomic scope" value="Eukaryota"/>
</dbReference>
<dbReference type="GO" id="GO:0019433">
    <property type="term" value="P:triglyceride catabolic process"/>
    <property type="evidence" value="ECO:0007669"/>
    <property type="project" value="TreeGrafter"/>
</dbReference>
<feature type="compositionally biased region" description="Low complexity" evidence="4">
    <location>
        <begin position="1"/>
        <end position="16"/>
    </location>
</feature>
<proteinExistence type="inferred from homology"/>
<dbReference type="KEGG" id="cvr:CHLNCDRAFT_137944"/>
<evidence type="ECO:0000313" key="7">
    <source>
        <dbReference type="Proteomes" id="UP000008141"/>
    </source>
</evidence>
<dbReference type="GO" id="GO:0055088">
    <property type="term" value="P:lipid homeostasis"/>
    <property type="evidence" value="ECO:0007669"/>
    <property type="project" value="TreeGrafter"/>
</dbReference>
<dbReference type="PANTHER" id="PTHR12406">
    <property type="entry name" value="CALCIUM-INDEPENDENT PHOSPHOLIPASE A2 IPLA2 -RELATED"/>
    <property type="match status" value="1"/>
</dbReference>
<protein>
    <recommendedName>
        <fullName evidence="3">Patatin</fullName>
        <ecNumber evidence="3">3.1.1.-</ecNumber>
    </recommendedName>
</protein>
<organism evidence="7">
    <name type="scientific">Chlorella variabilis</name>
    <name type="common">Green alga</name>
    <dbReference type="NCBI Taxonomy" id="554065"/>
    <lineage>
        <taxon>Eukaryota</taxon>
        <taxon>Viridiplantae</taxon>
        <taxon>Chlorophyta</taxon>
        <taxon>core chlorophytes</taxon>
        <taxon>Trebouxiophyceae</taxon>
        <taxon>Chlorellales</taxon>
        <taxon>Chlorellaceae</taxon>
        <taxon>Chlorella clade</taxon>
        <taxon>Chlorella</taxon>
    </lineage>
</organism>
<sequence length="331" mass="36053">MEGAPAATDVAAATGVLTPTPPEQRGEQGPAADGASQRWPLPLPIPGWFRRAESEQEEAPRAPVQVQVAAGSKQPILSFAGGGIFFWWELGCLRYLHRNFDLTKVQLVGASAGGLIATLAACGVDEDKAVRVANRLAQEYGVFERPGGLAGIWGSLIRAWLEELLPEDAAERCAGRVRLVVTEVPSLKLRYLQDFESKQDLIDANMASAFIPFFLDGKATCPYRGRSYIDGSLWDFLLSDNSDLIKCDGKACVVDYFNDDQLQWSRLDFIKLADLQQVQAFVGTGYAYAARVDAAGDCFERPLGSTRKGTVRKVLEVPVWGLRRALASVDG</sequence>
<feature type="domain" description="PNPLA" evidence="5">
    <location>
        <begin position="77"/>
        <end position="243"/>
    </location>
</feature>
<dbReference type="GO" id="GO:0004806">
    <property type="term" value="F:triacylglycerol lipase activity"/>
    <property type="evidence" value="ECO:0007669"/>
    <property type="project" value="TreeGrafter"/>
</dbReference>
<feature type="region of interest" description="Disordered" evidence="4">
    <location>
        <begin position="1"/>
        <end position="40"/>
    </location>
</feature>
<dbReference type="Pfam" id="PF01734">
    <property type="entry name" value="Patatin"/>
    <property type="match status" value="1"/>
</dbReference>
<dbReference type="GO" id="GO:0016020">
    <property type="term" value="C:membrane"/>
    <property type="evidence" value="ECO:0007669"/>
    <property type="project" value="TreeGrafter"/>
</dbReference>
<feature type="short sequence motif" description="GXSXG" evidence="2">
    <location>
        <begin position="109"/>
        <end position="113"/>
    </location>
</feature>
<comment type="similarity">
    <text evidence="3">Belongs to the patatin family.</text>
</comment>
<keyword evidence="2 3" id="KW-0442">Lipid degradation</keyword>
<reference evidence="6 7" key="1">
    <citation type="journal article" date="2010" name="Plant Cell">
        <title>The Chlorella variabilis NC64A genome reveals adaptation to photosymbiosis, coevolution with viruses, and cryptic sex.</title>
        <authorList>
            <person name="Blanc G."/>
            <person name="Duncan G."/>
            <person name="Agarkova I."/>
            <person name="Borodovsky M."/>
            <person name="Gurnon J."/>
            <person name="Kuo A."/>
            <person name="Lindquist E."/>
            <person name="Lucas S."/>
            <person name="Pangilinan J."/>
            <person name="Polle J."/>
            <person name="Salamov A."/>
            <person name="Terry A."/>
            <person name="Yamada T."/>
            <person name="Dunigan D.D."/>
            <person name="Grigoriev I.V."/>
            <person name="Claverie J.M."/>
            <person name="Van Etten J.L."/>
        </authorList>
    </citation>
    <scope>NUCLEOTIDE SEQUENCE [LARGE SCALE GENOMIC DNA]</scope>
    <source>
        <strain evidence="6 7">NC64A</strain>
    </source>
</reference>
<dbReference type="InterPro" id="IPR033562">
    <property type="entry name" value="PLPL"/>
</dbReference>
<evidence type="ECO:0000256" key="4">
    <source>
        <dbReference type="SAM" id="MobiDB-lite"/>
    </source>
</evidence>
<keyword evidence="2 3" id="KW-0378">Hydrolase</keyword>
<keyword evidence="1 2" id="KW-0443">Lipid metabolism</keyword>